<dbReference type="EMBL" id="CM017689">
    <property type="protein sequence ID" value="TYH26664.1"/>
    <property type="molecule type" value="Genomic_DNA"/>
</dbReference>
<protein>
    <recommendedName>
        <fullName evidence="2">Enoyl reductase (ER) domain-containing protein</fullName>
    </recommendedName>
</protein>
<dbReference type="InterPro" id="IPR041694">
    <property type="entry name" value="ADH_N_2"/>
</dbReference>
<dbReference type="SUPFAM" id="SSF50129">
    <property type="entry name" value="GroES-like"/>
    <property type="match status" value="3"/>
</dbReference>
<dbReference type="PANTHER" id="PTHR43205:SF7">
    <property type="entry name" value="PROSTAGLANDIN REDUCTASE 1"/>
    <property type="match status" value="1"/>
</dbReference>
<dbReference type="InterPro" id="IPR020843">
    <property type="entry name" value="ER"/>
</dbReference>
<dbReference type="FunFam" id="3.40.50.720:FF:000121">
    <property type="entry name" value="Prostaglandin reductase 2"/>
    <property type="match status" value="2"/>
</dbReference>
<dbReference type="AlphaFoldDB" id="A0A5D2H8U7"/>
<name>A0A5D2H8U7_GOSDA</name>
<proteinExistence type="predicted"/>
<reference evidence="3 4" key="1">
    <citation type="submission" date="2019-06" db="EMBL/GenBank/DDBJ databases">
        <title>WGS assembly of Gossypium darwinii.</title>
        <authorList>
            <person name="Chen Z.J."/>
            <person name="Sreedasyam A."/>
            <person name="Ando A."/>
            <person name="Song Q."/>
            <person name="De L."/>
            <person name="Hulse-Kemp A."/>
            <person name="Ding M."/>
            <person name="Ye W."/>
            <person name="Kirkbride R."/>
            <person name="Jenkins J."/>
            <person name="Plott C."/>
            <person name="Lovell J."/>
            <person name="Lin Y.-M."/>
            <person name="Vaughn R."/>
            <person name="Liu B."/>
            <person name="Li W."/>
            <person name="Simpson S."/>
            <person name="Scheffler B."/>
            <person name="Saski C."/>
            <person name="Grover C."/>
            <person name="Hu G."/>
            <person name="Conover J."/>
            <person name="Carlson J."/>
            <person name="Shu S."/>
            <person name="Boston L."/>
            <person name="Williams M."/>
            <person name="Peterson D."/>
            <person name="Mcgee K."/>
            <person name="Jones D."/>
            <person name="Wendel J."/>
            <person name="Stelly D."/>
            <person name="Grimwood J."/>
            <person name="Schmutz J."/>
        </authorList>
    </citation>
    <scope>NUCLEOTIDE SEQUENCE [LARGE SCALE GENOMIC DNA]</scope>
    <source>
        <strain evidence="3">1808015.09</strain>
    </source>
</reference>
<dbReference type="Gene3D" id="3.40.50.720">
    <property type="entry name" value="NAD(P)-binding Rossmann-like Domain"/>
    <property type="match status" value="2"/>
</dbReference>
<dbReference type="Pfam" id="PF16884">
    <property type="entry name" value="ADH_N_2"/>
    <property type="match status" value="2"/>
</dbReference>
<accession>A0A5D2H8U7</accession>
<evidence type="ECO:0000259" key="2">
    <source>
        <dbReference type="SMART" id="SM00829"/>
    </source>
</evidence>
<dbReference type="Pfam" id="PF00107">
    <property type="entry name" value="ADH_zinc_N"/>
    <property type="match status" value="2"/>
</dbReference>
<sequence length="695" mass="77128">MATGGMDEASNMKVILKHYVSGSPQETDMHLTAGTIKLKVPKYSNSIILKNLYLSCDPYMIFKMMKLERQLTDPYVLGSPITGYGVAKVLDSAHPGFAMDDLVWGITGWEEYSLISDPKNFFKIQHTDVPLSYYAGILGMPGITAYIGFYELCAPKKGDYVFVSAACGAVGQLVGQFAKLHGCHVVGSAGSPEKVDILKNKFGFDEAFNYKDEPNFDATLKRHCPEGIDIYFDNVGGKMLDAVLLNLRPHARIAVCGMISQYNREQPDGIQNLSSMVLKEARMQGYLATNYYHLYPKYLEIILPLIKESKVVYVEDVADGLENAPKALVGIFSGRNIGKQVVAFQATKMADEALVKNKQVVLKNYVNAGLPKESDMEIKEKSIQLKVPEGTKDAILVKNLYLSCDPYMRNRMKKLEDSYVPSFEPGSPISGYGVAKVVDSTHPEYKNGDLVWGTTGWEEYSLLTAPGLLFKIQHTDLPLTYYTGLLGMAGMTAYTGFYEICTPKKGEYVYVSAASGAVGQLVGQFAKLLGCYVVGSAGSKEKIDLLKNKFGFDEAFNYKEEPDLDAALKRYFPEGIDIYFENVGGKMLDAVLLNMRVHGRIAVCGMISQYNNDKPEATHNLMYIIPKRVRMQGFIVSDFYHLYPKYLEMVIPSIKEEKITYIEDVAEGIESAPTALIGLFIGRNVGKQLVVVARD</sequence>
<dbReference type="InterPro" id="IPR045010">
    <property type="entry name" value="MDR_fam"/>
</dbReference>
<dbReference type="CDD" id="cd08295">
    <property type="entry name" value="double_bond_reductase_like"/>
    <property type="match status" value="2"/>
</dbReference>
<dbReference type="Proteomes" id="UP000323506">
    <property type="component" value="Chromosome A02"/>
</dbReference>
<dbReference type="PANTHER" id="PTHR43205">
    <property type="entry name" value="PROSTAGLANDIN REDUCTASE"/>
    <property type="match status" value="1"/>
</dbReference>
<dbReference type="Gene3D" id="3.90.180.10">
    <property type="entry name" value="Medium-chain alcohol dehydrogenases, catalytic domain"/>
    <property type="match status" value="2"/>
</dbReference>
<keyword evidence="4" id="KW-1185">Reference proteome</keyword>
<keyword evidence="1" id="KW-0560">Oxidoreductase</keyword>
<dbReference type="InterPro" id="IPR011032">
    <property type="entry name" value="GroES-like_sf"/>
</dbReference>
<organism evidence="3 4">
    <name type="scientific">Gossypium darwinii</name>
    <name type="common">Darwin's cotton</name>
    <name type="synonym">Gossypium barbadense var. darwinii</name>
    <dbReference type="NCBI Taxonomy" id="34276"/>
    <lineage>
        <taxon>Eukaryota</taxon>
        <taxon>Viridiplantae</taxon>
        <taxon>Streptophyta</taxon>
        <taxon>Embryophyta</taxon>
        <taxon>Tracheophyta</taxon>
        <taxon>Spermatophyta</taxon>
        <taxon>Magnoliopsida</taxon>
        <taxon>eudicotyledons</taxon>
        <taxon>Gunneridae</taxon>
        <taxon>Pentapetalae</taxon>
        <taxon>rosids</taxon>
        <taxon>malvids</taxon>
        <taxon>Malvales</taxon>
        <taxon>Malvaceae</taxon>
        <taxon>Malvoideae</taxon>
        <taxon>Gossypium</taxon>
    </lineage>
</organism>
<evidence type="ECO:0000313" key="3">
    <source>
        <dbReference type="EMBL" id="TYH26664.1"/>
    </source>
</evidence>
<dbReference type="GO" id="GO:0032440">
    <property type="term" value="F:2-alkenal reductase [NAD(P)H] activity"/>
    <property type="evidence" value="ECO:0007669"/>
    <property type="project" value="TreeGrafter"/>
</dbReference>
<dbReference type="GO" id="GO:0006979">
    <property type="term" value="P:response to oxidative stress"/>
    <property type="evidence" value="ECO:0007669"/>
    <property type="project" value="TreeGrafter"/>
</dbReference>
<dbReference type="SUPFAM" id="SSF51735">
    <property type="entry name" value="NAD(P)-binding Rossmann-fold domains"/>
    <property type="match status" value="2"/>
</dbReference>
<dbReference type="SMART" id="SM00829">
    <property type="entry name" value="PKS_ER"/>
    <property type="match status" value="1"/>
</dbReference>
<dbReference type="InterPro" id="IPR036291">
    <property type="entry name" value="NAD(P)-bd_dom_sf"/>
</dbReference>
<dbReference type="InterPro" id="IPR013149">
    <property type="entry name" value="ADH-like_C"/>
</dbReference>
<evidence type="ECO:0000256" key="1">
    <source>
        <dbReference type="ARBA" id="ARBA00023002"/>
    </source>
</evidence>
<feature type="domain" description="Enoyl reductase (ER)" evidence="2">
    <location>
        <begin position="47"/>
        <end position="342"/>
    </location>
</feature>
<gene>
    <name evidence="3" type="ORF">ES288_A02G006900v1</name>
</gene>
<evidence type="ECO:0000313" key="4">
    <source>
        <dbReference type="Proteomes" id="UP000323506"/>
    </source>
</evidence>